<dbReference type="Pfam" id="PF13589">
    <property type="entry name" value="HATPase_c_3"/>
    <property type="match status" value="1"/>
</dbReference>
<evidence type="ECO:0000313" key="1">
    <source>
        <dbReference type="EMBL" id="KAB2586288.1"/>
    </source>
</evidence>
<dbReference type="InterPro" id="IPR036890">
    <property type="entry name" value="HATPase_C_sf"/>
</dbReference>
<organism evidence="1 2">
    <name type="scientific">Rhodococcus erythropolis</name>
    <name type="common">Arthrobacter picolinophilus</name>
    <dbReference type="NCBI Taxonomy" id="1833"/>
    <lineage>
        <taxon>Bacteria</taxon>
        <taxon>Bacillati</taxon>
        <taxon>Actinomycetota</taxon>
        <taxon>Actinomycetes</taxon>
        <taxon>Mycobacteriales</taxon>
        <taxon>Nocardiaceae</taxon>
        <taxon>Rhodococcus</taxon>
        <taxon>Rhodococcus erythropolis group</taxon>
    </lineage>
</organism>
<accession>A0A5N5E766</accession>
<evidence type="ECO:0008006" key="3">
    <source>
        <dbReference type="Google" id="ProtNLM"/>
    </source>
</evidence>
<reference evidence="1 2" key="1">
    <citation type="journal article" date="2017" name="Poromechanics V (2013)">
        <title>Genomic Characterization of the Arsenic-Tolerant Actinobacterium, &lt;i&gt;Rhodococcus erythropolis&lt;/i&gt; S43.</title>
        <authorList>
            <person name="Retamal-Morales G."/>
            <person name="Mehnert M."/>
            <person name="Schwabe R."/>
            <person name="Tischler D."/>
            <person name="Schloemann M."/>
            <person name="Levican G.J."/>
        </authorList>
    </citation>
    <scope>NUCLEOTIDE SEQUENCE [LARGE SCALE GENOMIC DNA]</scope>
    <source>
        <strain evidence="1 2">S43</strain>
    </source>
</reference>
<dbReference type="AlphaFoldDB" id="A0A5N5E766"/>
<comment type="caution">
    <text evidence="1">The sequence shown here is derived from an EMBL/GenBank/DDBJ whole genome shotgun (WGS) entry which is preliminary data.</text>
</comment>
<name>A0A5N5E766_RHOER</name>
<evidence type="ECO:0000313" key="2">
    <source>
        <dbReference type="Proteomes" id="UP000325576"/>
    </source>
</evidence>
<protein>
    <recommendedName>
        <fullName evidence="3">ATP-binding protein</fullName>
    </recommendedName>
</protein>
<dbReference type="EMBL" id="MRBO01000222">
    <property type="protein sequence ID" value="KAB2586288.1"/>
    <property type="molecule type" value="Genomic_DNA"/>
</dbReference>
<dbReference type="Gene3D" id="3.30.565.10">
    <property type="entry name" value="Histidine kinase-like ATPase, C-terminal domain"/>
    <property type="match status" value="1"/>
</dbReference>
<dbReference type="Proteomes" id="UP000325576">
    <property type="component" value="Unassembled WGS sequence"/>
</dbReference>
<gene>
    <name evidence="1" type="ORF">BS297_06070</name>
</gene>
<proteinExistence type="predicted"/>
<dbReference type="SUPFAM" id="SSF55874">
    <property type="entry name" value="ATPase domain of HSP90 chaperone/DNA topoisomerase II/histidine kinase"/>
    <property type="match status" value="1"/>
</dbReference>
<sequence>MILQPDPRLVASLGANHSIPTALADLVDNAIDAQAARVAINFVAHRHRLVQIEIIDDGIGMDHQTINGAMTLGHQRTYHDHELGHFGLGLKAAAMGNARTLTVFSTRANTQPVGRRLKSQDMARDYSCEVISDAASTKADSSRTKILSSNQGTLIEISDLTSAYNGKSDEEAQIFLEDTIQDVRHHLGIIFHRIIESGTIEITTDQTARKCSKSLPTKVRPINPFGYSQSGNPNWPLTLSAQIDGEALNLRCHIWPAKTKSAQFRLNTQNGVDAQGIYVYRGDRLIQAGGWSNVMSTKRNYQLARVELEFEEAKDHLKMNPEKSSLKFSPELNRAIGRASRNSTNFQTFLSSAESVMSEASKRNHVRKPSIPISKGISQPLKRAIKNEVGFSDIYEPISIRWKRLHTDRFVEIDFRDRTINLNNRYRSWFTGERSGINDSPILKSLLYLLTRETFQLENHSARAKDDISMWEEVLSSALMDEIQTREPSGNQD</sequence>